<name>A0A173U5Z8_EUBRA</name>
<gene>
    <name evidence="2" type="ORF">ERS852448_01821</name>
    <name evidence="3" type="ORF">GKE72_12195</name>
</gene>
<feature type="domain" description="DUF6472" evidence="1">
    <location>
        <begin position="10"/>
        <end position="65"/>
    </location>
</feature>
<dbReference type="Pfam" id="PF20076">
    <property type="entry name" value="DUF6472"/>
    <property type="match status" value="1"/>
</dbReference>
<evidence type="ECO:0000313" key="3">
    <source>
        <dbReference type="EMBL" id="MSD16803.1"/>
    </source>
</evidence>
<dbReference type="GeneID" id="42788018"/>
<sequence>MDKKKKSAGSSCEYCMNYEYDEDYEYYVCTQDLDQDEMYRFITGQFRECPYYRAGDEYSIVRKQM</sequence>
<reference evidence="3 5" key="2">
    <citation type="journal article" date="2019" name="Nat. Med.">
        <title>A library of human gut bacterial isolates paired with longitudinal multiomics data enables mechanistic microbiome research.</title>
        <authorList>
            <person name="Poyet M."/>
            <person name="Groussin M."/>
            <person name="Gibbons S.M."/>
            <person name="Avila-Pacheco J."/>
            <person name="Jiang X."/>
            <person name="Kearney S.M."/>
            <person name="Perrotta A.R."/>
            <person name="Berdy B."/>
            <person name="Zhao S."/>
            <person name="Lieberman T.D."/>
            <person name="Swanson P.K."/>
            <person name="Smith M."/>
            <person name="Roesemann S."/>
            <person name="Alexander J.E."/>
            <person name="Rich S.A."/>
            <person name="Livny J."/>
            <person name="Vlamakis H."/>
            <person name="Clish C."/>
            <person name="Bullock K."/>
            <person name="Deik A."/>
            <person name="Scott J."/>
            <person name="Pierce K.A."/>
            <person name="Xavier R.J."/>
            <person name="Alm E.J."/>
        </authorList>
    </citation>
    <scope>NUCLEOTIDE SEQUENCE [LARGE SCALE GENOMIC DNA]</scope>
    <source>
        <strain evidence="3 5">BIOML-A3</strain>
    </source>
</reference>
<reference evidence="2 4" key="1">
    <citation type="submission" date="2015-09" db="EMBL/GenBank/DDBJ databases">
        <authorList>
            <consortium name="Pathogen Informatics"/>
        </authorList>
    </citation>
    <scope>NUCLEOTIDE SEQUENCE [LARGE SCALE GENOMIC DNA]</scope>
    <source>
        <strain evidence="2 4">2789STDY5608891</strain>
    </source>
</reference>
<organism evidence="2 4">
    <name type="scientific">Eubacterium ramulus</name>
    <dbReference type="NCBI Taxonomy" id="39490"/>
    <lineage>
        <taxon>Bacteria</taxon>
        <taxon>Bacillati</taxon>
        <taxon>Bacillota</taxon>
        <taxon>Clostridia</taxon>
        <taxon>Eubacteriales</taxon>
        <taxon>Eubacteriaceae</taxon>
        <taxon>Eubacterium</taxon>
    </lineage>
</organism>
<evidence type="ECO:0000313" key="5">
    <source>
        <dbReference type="Proteomes" id="UP000431304"/>
    </source>
</evidence>
<dbReference type="RefSeq" id="WP_021740738.1">
    <property type="nucleotide sequence ID" value="NZ_CABKSU010000120.1"/>
</dbReference>
<protein>
    <recommendedName>
        <fullName evidence="1">DUF6472 domain-containing protein</fullName>
    </recommendedName>
</protein>
<dbReference type="OrthoDB" id="1823132at2"/>
<dbReference type="STRING" id="39490.ERS852448_01821"/>
<evidence type="ECO:0000313" key="4">
    <source>
        <dbReference type="Proteomes" id="UP000095492"/>
    </source>
</evidence>
<dbReference type="EMBL" id="CYYA01000011">
    <property type="protein sequence ID" value="CUN08928.1"/>
    <property type="molecule type" value="Genomic_DNA"/>
</dbReference>
<dbReference type="Proteomes" id="UP000431304">
    <property type="component" value="Unassembled WGS sequence"/>
</dbReference>
<dbReference type="Proteomes" id="UP000095492">
    <property type="component" value="Unassembled WGS sequence"/>
</dbReference>
<dbReference type="InterPro" id="IPR045525">
    <property type="entry name" value="DUF6472"/>
</dbReference>
<proteinExistence type="predicted"/>
<dbReference type="EMBL" id="WKRA01000021">
    <property type="protein sequence ID" value="MSD16803.1"/>
    <property type="molecule type" value="Genomic_DNA"/>
</dbReference>
<accession>A0A173U5Z8</accession>
<evidence type="ECO:0000259" key="1">
    <source>
        <dbReference type="Pfam" id="PF20076"/>
    </source>
</evidence>
<dbReference type="AlphaFoldDB" id="A0A173U5Z8"/>
<evidence type="ECO:0000313" key="2">
    <source>
        <dbReference type="EMBL" id="CUN08928.1"/>
    </source>
</evidence>